<feature type="signal peptide" evidence="9">
    <location>
        <begin position="1"/>
        <end position="23"/>
    </location>
</feature>
<evidence type="ECO:0000259" key="10">
    <source>
        <dbReference type="PROSITE" id="PS50059"/>
    </source>
</evidence>
<comment type="similarity">
    <text evidence="2 7">Belongs to the FKBP-type PPIase family.</text>
</comment>
<organism evidence="11 12">
    <name type="scientific">Rudanella paleaurantiibacter</name>
    <dbReference type="NCBI Taxonomy" id="2614655"/>
    <lineage>
        <taxon>Bacteria</taxon>
        <taxon>Pseudomonadati</taxon>
        <taxon>Bacteroidota</taxon>
        <taxon>Cytophagia</taxon>
        <taxon>Cytophagales</taxon>
        <taxon>Cytophagaceae</taxon>
        <taxon>Rudanella</taxon>
    </lineage>
</organism>
<comment type="caution">
    <text evidence="11">The sequence shown here is derived from an EMBL/GenBank/DDBJ whole genome shotgun (WGS) entry which is preliminary data.</text>
</comment>
<evidence type="ECO:0000256" key="4">
    <source>
        <dbReference type="ARBA" id="ARBA00023110"/>
    </source>
</evidence>
<dbReference type="InterPro" id="IPR000774">
    <property type="entry name" value="PPIase_FKBP_N"/>
</dbReference>
<keyword evidence="5 6" id="KW-0413">Isomerase</keyword>
<dbReference type="AlphaFoldDB" id="A0A7J5U053"/>
<evidence type="ECO:0000256" key="8">
    <source>
        <dbReference type="SAM" id="MobiDB-lite"/>
    </source>
</evidence>
<name>A0A7J5U053_9BACT</name>
<dbReference type="InterPro" id="IPR001179">
    <property type="entry name" value="PPIase_FKBP_dom"/>
</dbReference>
<dbReference type="Proteomes" id="UP000488299">
    <property type="component" value="Unassembled WGS sequence"/>
</dbReference>
<reference evidence="11 12" key="1">
    <citation type="submission" date="2019-10" db="EMBL/GenBank/DDBJ databases">
        <title>Rudanella paleaurantiibacter sp. nov., isolated from sludge.</title>
        <authorList>
            <person name="Xu S.Q."/>
        </authorList>
    </citation>
    <scope>NUCLEOTIDE SEQUENCE [LARGE SCALE GENOMIC DNA]</scope>
    <source>
        <strain evidence="11 12">HX-22-17</strain>
    </source>
</reference>
<evidence type="ECO:0000256" key="6">
    <source>
        <dbReference type="PROSITE-ProRule" id="PRU00277"/>
    </source>
</evidence>
<dbReference type="InterPro" id="IPR008104">
    <property type="entry name" value="INFPOTNTIATR"/>
</dbReference>
<dbReference type="PRINTS" id="PR01730">
    <property type="entry name" value="INFPOTNTIATR"/>
</dbReference>
<dbReference type="PANTHER" id="PTHR43811">
    <property type="entry name" value="FKBP-TYPE PEPTIDYL-PROLYL CIS-TRANS ISOMERASE FKPA"/>
    <property type="match status" value="1"/>
</dbReference>
<comment type="catalytic activity">
    <reaction evidence="1 6 7">
        <text>[protein]-peptidylproline (omega=180) = [protein]-peptidylproline (omega=0)</text>
        <dbReference type="Rhea" id="RHEA:16237"/>
        <dbReference type="Rhea" id="RHEA-COMP:10747"/>
        <dbReference type="Rhea" id="RHEA-COMP:10748"/>
        <dbReference type="ChEBI" id="CHEBI:83833"/>
        <dbReference type="ChEBI" id="CHEBI:83834"/>
        <dbReference type="EC" id="5.2.1.8"/>
    </reaction>
</comment>
<dbReference type="InterPro" id="IPR036944">
    <property type="entry name" value="PPIase_FKBP_N_sf"/>
</dbReference>
<feature type="chain" id="PRO_5029632701" description="Peptidyl-prolyl cis-trans isomerase" evidence="9">
    <location>
        <begin position="24"/>
        <end position="253"/>
    </location>
</feature>
<dbReference type="Gene3D" id="1.10.287.460">
    <property type="entry name" value="Peptidyl-prolyl cis-trans isomerase, FKBP-type, N-terminal domain"/>
    <property type="match status" value="1"/>
</dbReference>
<dbReference type="Pfam" id="PF00254">
    <property type="entry name" value="FKBP_C"/>
    <property type="match status" value="1"/>
</dbReference>
<keyword evidence="12" id="KW-1185">Reference proteome</keyword>
<feature type="compositionally biased region" description="Low complexity" evidence="8">
    <location>
        <begin position="34"/>
        <end position="44"/>
    </location>
</feature>
<feature type="region of interest" description="Disordered" evidence="8">
    <location>
        <begin position="26"/>
        <end position="48"/>
    </location>
</feature>
<evidence type="ECO:0000256" key="2">
    <source>
        <dbReference type="ARBA" id="ARBA00006577"/>
    </source>
</evidence>
<dbReference type="Pfam" id="PF01346">
    <property type="entry name" value="FKBP_N"/>
    <property type="match status" value="1"/>
</dbReference>
<sequence>MTFFKVFLAGAASAALLSGSALAQAKKTAPKPTPAKSSARPAAPGMSLRTTNDSLSYSIGLNIAQNMKQQGITDINSAMLARGINDALKGGNMAMTPEQANMVLGAFMQKQMAVRQAESAKAAEGNKKIGNAFLAENKTKPGVVTTASGLQYKVIKEGTGSKPTPTDRVKVHYTGRLIDGKVFDSSEQREQPAEFGVTEVIRGWTEVLQLMPVGSRWTVYIPSDLAYGDRGAGADIGPGSTLIFDVELLDIVK</sequence>
<dbReference type="RefSeq" id="WP_152124110.1">
    <property type="nucleotide sequence ID" value="NZ_WELI01000003.1"/>
</dbReference>
<dbReference type="PROSITE" id="PS50059">
    <property type="entry name" value="FKBP_PPIASE"/>
    <property type="match status" value="1"/>
</dbReference>
<evidence type="ECO:0000313" key="12">
    <source>
        <dbReference type="Proteomes" id="UP000488299"/>
    </source>
</evidence>
<dbReference type="GO" id="GO:0003755">
    <property type="term" value="F:peptidyl-prolyl cis-trans isomerase activity"/>
    <property type="evidence" value="ECO:0007669"/>
    <property type="project" value="UniProtKB-UniRule"/>
</dbReference>
<evidence type="ECO:0000256" key="7">
    <source>
        <dbReference type="RuleBase" id="RU003915"/>
    </source>
</evidence>
<keyword evidence="4 6" id="KW-0697">Rotamase</keyword>
<dbReference type="InterPro" id="IPR046357">
    <property type="entry name" value="PPIase_dom_sf"/>
</dbReference>
<dbReference type="GO" id="GO:0006457">
    <property type="term" value="P:protein folding"/>
    <property type="evidence" value="ECO:0007669"/>
    <property type="project" value="InterPro"/>
</dbReference>
<evidence type="ECO:0000256" key="1">
    <source>
        <dbReference type="ARBA" id="ARBA00000971"/>
    </source>
</evidence>
<evidence type="ECO:0000256" key="9">
    <source>
        <dbReference type="SAM" id="SignalP"/>
    </source>
</evidence>
<dbReference type="EMBL" id="WELI01000003">
    <property type="protein sequence ID" value="KAB7731126.1"/>
    <property type="molecule type" value="Genomic_DNA"/>
</dbReference>
<dbReference type="PANTHER" id="PTHR43811:SF19">
    <property type="entry name" value="39 KDA FK506-BINDING NUCLEAR PROTEIN"/>
    <property type="match status" value="1"/>
</dbReference>
<evidence type="ECO:0000313" key="11">
    <source>
        <dbReference type="EMBL" id="KAB7731126.1"/>
    </source>
</evidence>
<dbReference type="EC" id="5.2.1.8" evidence="7"/>
<dbReference type="NCBIfam" id="NF008602">
    <property type="entry name" value="PRK11570.1"/>
    <property type="match status" value="1"/>
</dbReference>
<protein>
    <recommendedName>
        <fullName evidence="7">Peptidyl-prolyl cis-trans isomerase</fullName>
        <ecNumber evidence="7">5.2.1.8</ecNumber>
    </recommendedName>
</protein>
<keyword evidence="3 9" id="KW-0732">Signal</keyword>
<dbReference type="SUPFAM" id="SSF54534">
    <property type="entry name" value="FKBP-like"/>
    <property type="match status" value="1"/>
</dbReference>
<dbReference type="GO" id="GO:0016020">
    <property type="term" value="C:membrane"/>
    <property type="evidence" value="ECO:0007669"/>
    <property type="project" value="InterPro"/>
</dbReference>
<dbReference type="FunFam" id="3.10.50.40:FF:000045">
    <property type="entry name" value="Peptidyl-prolyl cis-trans isomerase"/>
    <property type="match status" value="1"/>
</dbReference>
<accession>A0A7J5U053</accession>
<evidence type="ECO:0000256" key="5">
    <source>
        <dbReference type="ARBA" id="ARBA00023235"/>
    </source>
</evidence>
<gene>
    <name evidence="11" type="ORF">F5984_09955</name>
</gene>
<dbReference type="Gene3D" id="3.10.50.40">
    <property type="match status" value="1"/>
</dbReference>
<proteinExistence type="inferred from homology"/>
<feature type="domain" description="PPIase FKBP-type" evidence="10">
    <location>
        <begin position="166"/>
        <end position="252"/>
    </location>
</feature>
<evidence type="ECO:0000256" key="3">
    <source>
        <dbReference type="ARBA" id="ARBA00022729"/>
    </source>
</evidence>